<dbReference type="PANTHER" id="PTHR42686">
    <property type="entry name" value="GH17980P-RELATED"/>
    <property type="match status" value="1"/>
</dbReference>
<dbReference type="Pfam" id="PF00248">
    <property type="entry name" value="Aldo_ket_red"/>
    <property type="match status" value="1"/>
</dbReference>
<reference evidence="2 3" key="1">
    <citation type="submission" date="2020-09" db="EMBL/GenBank/DDBJ databases">
        <title>Roseomonas.</title>
        <authorList>
            <person name="Zhu W."/>
        </authorList>
    </citation>
    <scope>NUCLEOTIDE SEQUENCE [LARGE SCALE GENOMIC DNA]</scope>
    <source>
        <strain evidence="2 3">573</strain>
    </source>
</reference>
<dbReference type="Proteomes" id="UP001518989">
    <property type="component" value="Unassembled WGS sequence"/>
</dbReference>
<keyword evidence="3" id="KW-1185">Reference proteome</keyword>
<dbReference type="SUPFAM" id="SSF51430">
    <property type="entry name" value="NAD(P)-linked oxidoreductase"/>
    <property type="match status" value="1"/>
</dbReference>
<accession>A0ABS3KLE1</accession>
<evidence type="ECO:0000259" key="1">
    <source>
        <dbReference type="Pfam" id="PF00248"/>
    </source>
</evidence>
<gene>
    <name evidence="2" type="ORF">IAI61_04425</name>
</gene>
<sequence length="341" mass="35833">MSQRSLGRTGLSVSTIGFGAAPLGDLYAKLDDSTAIATVEAAAAAGITLFDTSPHYGNGLAEHRVGTALRRFGRDRVVLSTKVGRVMDPRRAPAPPPAGVISPGFAGGLPHAAAFDYSFDGTMRAFEQSLLRLGTDRIDLLLIHDIDVWTHGPDAIEGRIREAMEGAYPALERLRAEGVVKGIGIGVNEADIATRFAEAGDFDTMLLAGRYSLLEQPALERFLPVARRKGMGILMGGVFNSGILATGAVEGAHYNYAPAPPAVLQRVRRIEAVCRAHDVPLARAALQFPLGHPSVSSVVLGAVTPQEVAANAAAAAEPVPAALWQALKDERLLDADAPVPA</sequence>
<protein>
    <submittedName>
        <fullName evidence="2">Aldo/keto reductase</fullName>
    </submittedName>
</protein>
<evidence type="ECO:0000313" key="3">
    <source>
        <dbReference type="Proteomes" id="UP001518989"/>
    </source>
</evidence>
<comment type="caution">
    <text evidence="2">The sequence shown here is derived from an EMBL/GenBank/DDBJ whole genome shotgun (WGS) entry which is preliminary data.</text>
</comment>
<dbReference type="EMBL" id="JACTNG010000002">
    <property type="protein sequence ID" value="MBO1078266.1"/>
    <property type="molecule type" value="Genomic_DNA"/>
</dbReference>
<proteinExistence type="predicted"/>
<feature type="domain" description="NADP-dependent oxidoreductase" evidence="1">
    <location>
        <begin position="16"/>
        <end position="327"/>
    </location>
</feature>
<dbReference type="Gene3D" id="3.20.20.100">
    <property type="entry name" value="NADP-dependent oxidoreductase domain"/>
    <property type="match status" value="1"/>
</dbReference>
<organism evidence="2 3">
    <name type="scientific">Roseomonas haemaphysalidis</name>
    <dbReference type="NCBI Taxonomy" id="2768162"/>
    <lineage>
        <taxon>Bacteria</taxon>
        <taxon>Pseudomonadati</taxon>
        <taxon>Pseudomonadota</taxon>
        <taxon>Alphaproteobacteria</taxon>
        <taxon>Acetobacterales</taxon>
        <taxon>Roseomonadaceae</taxon>
        <taxon>Roseomonas</taxon>
    </lineage>
</organism>
<dbReference type="InterPro" id="IPR023210">
    <property type="entry name" value="NADP_OxRdtase_dom"/>
</dbReference>
<dbReference type="RefSeq" id="WP_207443912.1">
    <property type="nucleotide sequence ID" value="NZ_CP061178.1"/>
</dbReference>
<dbReference type="InterPro" id="IPR036812">
    <property type="entry name" value="NAD(P)_OxRdtase_dom_sf"/>
</dbReference>
<dbReference type="PANTHER" id="PTHR42686:SF1">
    <property type="entry name" value="GH17980P-RELATED"/>
    <property type="match status" value="1"/>
</dbReference>
<dbReference type="InterPro" id="IPR020471">
    <property type="entry name" value="AKR"/>
</dbReference>
<name>A0ABS3KLE1_9PROT</name>
<evidence type="ECO:0000313" key="2">
    <source>
        <dbReference type="EMBL" id="MBO1078266.1"/>
    </source>
</evidence>